<gene>
    <name evidence="1" type="ORF">PM001_LOCUS1045</name>
</gene>
<accession>A0AAV1T124</accession>
<dbReference type="EMBL" id="CAKLBY020000004">
    <property type="protein sequence ID" value="CAK7895435.1"/>
    <property type="molecule type" value="Genomic_DNA"/>
</dbReference>
<organism evidence="1 2">
    <name type="scientific">Peronospora matthiolae</name>
    <dbReference type="NCBI Taxonomy" id="2874970"/>
    <lineage>
        <taxon>Eukaryota</taxon>
        <taxon>Sar</taxon>
        <taxon>Stramenopiles</taxon>
        <taxon>Oomycota</taxon>
        <taxon>Peronosporomycetes</taxon>
        <taxon>Peronosporales</taxon>
        <taxon>Peronosporaceae</taxon>
        <taxon>Peronospora</taxon>
    </lineage>
</organism>
<evidence type="ECO:0000313" key="1">
    <source>
        <dbReference type="EMBL" id="CAK7895435.1"/>
    </source>
</evidence>
<protein>
    <submittedName>
        <fullName evidence="1">Uncharacterized protein</fullName>
    </submittedName>
</protein>
<sequence>MQRFRNATTFRTCRWKHETTPCLCGSGRSKVLADQIGCGLDVCRVSARGTTPHAGGRKRA</sequence>
<dbReference type="AlphaFoldDB" id="A0AAV1T124"/>
<reference evidence="1" key="1">
    <citation type="submission" date="2024-01" db="EMBL/GenBank/DDBJ databases">
        <authorList>
            <person name="Webb A."/>
        </authorList>
    </citation>
    <scope>NUCLEOTIDE SEQUENCE</scope>
    <source>
        <strain evidence="1">Pm1</strain>
    </source>
</reference>
<proteinExistence type="predicted"/>
<evidence type="ECO:0000313" key="2">
    <source>
        <dbReference type="Proteomes" id="UP001162060"/>
    </source>
</evidence>
<comment type="caution">
    <text evidence="1">The sequence shown here is derived from an EMBL/GenBank/DDBJ whole genome shotgun (WGS) entry which is preliminary data.</text>
</comment>
<name>A0AAV1T124_9STRA</name>
<dbReference type="Proteomes" id="UP001162060">
    <property type="component" value="Unassembled WGS sequence"/>
</dbReference>